<gene>
    <name evidence="1" type="ORF">RM53_00740</name>
</gene>
<evidence type="ECO:0000313" key="1">
    <source>
        <dbReference type="EMBL" id="KIC60997.1"/>
    </source>
</evidence>
<dbReference type="InterPro" id="IPR018680">
    <property type="entry name" value="DUF2164"/>
</dbReference>
<sequence>MKPIEFSKEERAAITAKLRDYFARELDQELGQLPAEMLLDFIGKEIGGAFYNRGVHDAQQLVQQKAEDIVEALYGLERAAPTR</sequence>
<evidence type="ECO:0000313" key="2">
    <source>
        <dbReference type="Proteomes" id="UP000031166"/>
    </source>
</evidence>
<dbReference type="Proteomes" id="UP000031166">
    <property type="component" value="Unassembled WGS sequence"/>
</dbReference>
<dbReference type="AlphaFoldDB" id="A0A0B4CX86"/>
<organism evidence="1 2">
    <name type="scientific">Brevundimonas nasdae</name>
    <dbReference type="NCBI Taxonomy" id="172043"/>
    <lineage>
        <taxon>Bacteria</taxon>
        <taxon>Pseudomonadati</taxon>
        <taxon>Pseudomonadota</taxon>
        <taxon>Alphaproteobacteria</taxon>
        <taxon>Caulobacterales</taxon>
        <taxon>Caulobacteraceae</taxon>
        <taxon>Brevundimonas</taxon>
    </lineage>
</organism>
<dbReference type="EMBL" id="JWSY01000002">
    <property type="protein sequence ID" value="KIC60997.1"/>
    <property type="molecule type" value="Genomic_DNA"/>
</dbReference>
<dbReference type="Pfam" id="PF09932">
    <property type="entry name" value="DUF2164"/>
    <property type="match status" value="1"/>
</dbReference>
<dbReference type="RefSeq" id="WP_039243746.1">
    <property type="nucleotide sequence ID" value="NZ_JWSY01000002.1"/>
</dbReference>
<reference evidence="1 2" key="1">
    <citation type="submission" date="2014-12" db="EMBL/GenBank/DDBJ databases">
        <title>Genome sequencing of Brevundimonas nasdae TPW30.</title>
        <authorList>
            <person name="Tan P.W."/>
            <person name="Chan K.-G."/>
        </authorList>
    </citation>
    <scope>NUCLEOTIDE SEQUENCE [LARGE SCALE GENOMIC DNA]</scope>
    <source>
        <strain evidence="1 2">TPW30</strain>
    </source>
</reference>
<proteinExistence type="predicted"/>
<name>A0A0B4CX86_9CAUL</name>
<dbReference type="STRING" id="172043.RM53_00740"/>
<comment type="caution">
    <text evidence="1">The sequence shown here is derived from an EMBL/GenBank/DDBJ whole genome shotgun (WGS) entry which is preliminary data.</text>
</comment>
<evidence type="ECO:0008006" key="3">
    <source>
        <dbReference type="Google" id="ProtNLM"/>
    </source>
</evidence>
<accession>A0A0B4CX86</accession>
<protein>
    <recommendedName>
        <fullName evidence="3">DUF2164 domain-containing protein</fullName>
    </recommendedName>
</protein>